<feature type="domain" description="XPG-I" evidence="2">
    <location>
        <begin position="149"/>
        <end position="234"/>
    </location>
</feature>
<dbReference type="InterPro" id="IPR036279">
    <property type="entry name" value="5-3_exonuclease_C_sf"/>
</dbReference>
<dbReference type="GO" id="GO:0017108">
    <property type="term" value="F:5'-flap endonuclease activity"/>
    <property type="evidence" value="ECO:0007669"/>
    <property type="project" value="TreeGrafter"/>
</dbReference>
<protein>
    <recommendedName>
        <fullName evidence="2">XPG-I domain-containing protein</fullName>
    </recommendedName>
</protein>
<feature type="region of interest" description="Disordered" evidence="1">
    <location>
        <begin position="734"/>
        <end position="754"/>
    </location>
</feature>
<feature type="compositionally biased region" description="Basic residues" evidence="1">
    <location>
        <begin position="572"/>
        <end position="581"/>
    </location>
</feature>
<accession>A0A1E3NH22</accession>
<dbReference type="EMBL" id="KV454005">
    <property type="protein sequence ID" value="ODQ45422.1"/>
    <property type="molecule type" value="Genomic_DNA"/>
</dbReference>
<dbReference type="InterPro" id="IPR029060">
    <property type="entry name" value="PIN-like_dom_sf"/>
</dbReference>
<proteinExistence type="predicted"/>
<dbReference type="CDD" id="cd09870">
    <property type="entry name" value="PIN_YEN1"/>
    <property type="match status" value="1"/>
</dbReference>
<dbReference type="PANTHER" id="PTHR11081">
    <property type="entry name" value="FLAP ENDONUCLEASE FAMILY MEMBER"/>
    <property type="match status" value="1"/>
</dbReference>
<dbReference type="GO" id="GO:0008409">
    <property type="term" value="F:5'-3' exonuclease activity"/>
    <property type="evidence" value="ECO:0007669"/>
    <property type="project" value="TreeGrafter"/>
</dbReference>
<dbReference type="InterPro" id="IPR006086">
    <property type="entry name" value="XPG-I_dom"/>
</dbReference>
<sequence>MTIDGFWKEVNEKIPLEQYRVSFPDYIYSHYSRRRKFLTVGIDIFQWIFEHASFAESQSYNGFPESEKSVAVVIAGIASKLRYLISLPLNFVIVFDGKIKFDKHRWDIENESSNDIIFEERYKDDLDRIRKDEHIMNGRCITSLLELLDAWNISYVHAPGDAEIELARLNKAGIIDAIISNDADGFAYGASVILRNFSKFSNDKPSTATKGGIRKGNDYFVTPVDAELMKQLNLDTDKIIFIACCQGDDYSKGVKGLGIKKAWALATNKNADFDAVQGLKDIYVSKTNDEYIKGNMPYPYRKRLVLLSEYKTKLMEHIADNGKAYFGRVHSSDVVLPDDYVISSHFYPHFSKYLFEFESFETNFSEYSGLLNNKCYFPSLPQPLSIAKSIGNRYEVYRGNSLKGFMCFTVFKEQIGLTSERVKYTSFHWFQSLNYGSLLKWTKTGRSQREGMEFLAESLGRCYLWRAIVNTKELNLKAGDIFIKNQKSVQINCEGREFEQAFYQVKFKPREIFKSILGLEENMVDVNLNDIEEEHIHVWLSSYLFFVDDNGRKLVEIYNDEKTNKANTPKTTPKRTPRKNRTPLQKTTLDLLSGSSKSPIKILTLKPGLLEISEASKSVTVKRSVLDVDTSNILSSPKKKIKHIIIDDDEPAPNPILLEPFEEDAEISRVLENSDYVGGNSFIDNNSNINDNDSNKDSNMNEDIFFDSHENLNSFMVESHQPGVERSEQKDNIIDSGGKDIYTSSPGPFNKSTGLIPARKELKKDKLTIHRGVSNLDEMTRLPELPLGPENRGSHEDEGGDPLLGIHCEILDDTFSSTDSIEKLFAKENKNDGDVSNKVTAVCGQAEKITLDDTSSFTDTIGGIFGLQHHATHETHGTPEEMPATVSIDLTPNYRSENNSDVETLEEATSTPVKKLQASGPVKSGSLLQNALHQEHQQENSYSLPIGFDGKEILLAESTDDESMWVVPEKNQPSVFDEDILEL</sequence>
<feature type="region of interest" description="Disordered" evidence="1">
    <location>
        <begin position="564"/>
        <end position="586"/>
    </location>
</feature>
<dbReference type="GO" id="GO:0006281">
    <property type="term" value="P:DNA repair"/>
    <property type="evidence" value="ECO:0007669"/>
    <property type="project" value="UniProtKB-ARBA"/>
</dbReference>
<evidence type="ECO:0000256" key="1">
    <source>
        <dbReference type="SAM" id="MobiDB-lite"/>
    </source>
</evidence>
<dbReference type="OrthoDB" id="2959108at2759"/>
<dbReference type="Proteomes" id="UP000094455">
    <property type="component" value="Unassembled WGS sequence"/>
</dbReference>
<gene>
    <name evidence="3" type="ORF">PICMEDRAFT_13140</name>
</gene>
<dbReference type="Gene3D" id="3.40.50.1010">
    <property type="entry name" value="5'-nuclease"/>
    <property type="match status" value="1"/>
</dbReference>
<name>A0A1E3NH22_9ASCO</name>
<dbReference type="GeneID" id="30176707"/>
<dbReference type="GO" id="GO:0005737">
    <property type="term" value="C:cytoplasm"/>
    <property type="evidence" value="ECO:0007669"/>
    <property type="project" value="TreeGrafter"/>
</dbReference>
<dbReference type="STRING" id="763406.A0A1E3NH22"/>
<evidence type="ECO:0000259" key="2">
    <source>
        <dbReference type="SMART" id="SM00484"/>
    </source>
</evidence>
<dbReference type="PRINTS" id="PR00853">
    <property type="entry name" value="XPGRADSUPER"/>
</dbReference>
<dbReference type="SUPFAM" id="SSF47807">
    <property type="entry name" value="5' to 3' exonuclease, C-terminal subdomain"/>
    <property type="match status" value="1"/>
</dbReference>
<evidence type="ECO:0000313" key="4">
    <source>
        <dbReference type="Proteomes" id="UP000094455"/>
    </source>
</evidence>
<dbReference type="Pfam" id="PF00867">
    <property type="entry name" value="XPG_I"/>
    <property type="match status" value="1"/>
</dbReference>
<dbReference type="AlphaFoldDB" id="A0A1E3NH22"/>
<dbReference type="SUPFAM" id="SSF88723">
    <property type="entry name" value="PIN domain-like"/>
    <property type="match status" value="1"/>
</dbReference>
<keyword evidence="4" id="KW-1185">Reference proteome</keyword>
<feature type="compositionally biased region" description="Polar residues" evidence="1">
    <location>
        <begin position="742"/>
        <end position="753"/>
    </location>
</feature>
<dbReference type="SMART" id="SM00484">
    <property type="entry name" value="XPGI"/>
    <property type="match status" value="1"/>
</dbReference>
<organism evidence="3 4">
    <name type="scientific">Pichia membranifaciens NRRL Y-2026</name>
    <dbReference type="NCBI Taxonomy" id="763406"/>
    <lineage>
        <taxon>Eukaryota</taxon>
        <taxon>Fungi</taxon>
        <taxon>Dikarya</taxon>
        <taxon>Ascomycota</taxon>
        <taxon>Saccharomycotina</taxon>
        <taxon>Pichiomycetes</taxon>
        <taxon>Pichiales</taxon>
        <taxon>Pichiaceae</taxon>
        <taxon>Pichia</taxon>
    </lineage>
</organism>
<evidence type="ECO:0000313" key="3">
    <source>
        <dbReference type="EMBL" id="ODQ45422.1"/>
    </source>
</evidence>
<dbReference type="PANTHER" id="PTHR11081:SF72">
    <property type="entry name" value="HOLLIDAY JUNCTION RESOLVASE YEN1"/>
    <property type="match status" value="1"/>
</dbReference>
<dbReference type="GO" id="GO:0005634">
    <property type="term" value="C:nucleus"/>
    <property type="evidence" value="ECO:0007669"/>
    <property type="project" value="TreeGrafter"/>
</dbReference>
<dbReference type="RefSeq" id="XP_019016535.1">
    <property type="nucleotide sequence ID" value="XM_019160020.1"/>
</dbReference>
<dbReference type="InterPro" id="IPR006084">
    <property type="entry name" value="XPG/Rad2"/>
</dbReference>
<reference evidence="3 4" key="1">
    <citation type="journal article" date="2016" name="Proc. Natl. Acad. Sci. U.S.A.">
        <title>Comparative genomics of biotechnologically important yeasts.</title>
        <authorList>
            <person name="Riley R."/>
            <person name="Haridas S."/>
            <person name="Wolfe K.H."/>
            <person name="Lopes M.R."/>
            <person name="Hittinger C.T."/>
            <person name="Goeker M."/>
            <person name="Salamov A.A."/>
            <person name="Wisecaver J.H."/>
            <person name="Long T.M."/>
            <person name="Calvey C.H."/>
            <person name="Aerts A.L."/>
            <person name="Barry K.W."/>
            <person name="Choi C."/>
            <person name="Clum A."/>
            <person name="Coughlan A.Y."/>
            <person name="Deshpande S."/>
            <person name="Douglass A.P."/>
            <person name="Hanson S.J."/>
            <person name="Klenk H.-P."/>
            <person name="LaButti K.M."/>
            <person name="Lapidus A."/>
            <person name="Lindquist E.A."/>
            <person name="Lipzen A.M."/>
            <person name="Meier-Kolthoff J.P."/>
            <person name="Ohm R.A."/>
            <person name="Otillar R.P."/>
            <person name="Pangilinan J.L."/>
            <person name="Peng Y."/>
            <person name="Rokas A."/>
            <person name="Rosa C.A."/>
            <person name="Scheuner C."/>
            <person name="Sibirny A.A."/>
            <person name="Slot J.C."/>
            <person name="Stielow J.B."/>
            <person name="Sun H."/>
            <person name="Kurtzman C.P."/>
            <person name="Blackwell M."/>
            <person name="Grigoriev I.V."/>
            <person name="Jeffries T.W."/>
        </authorList>
    </citation>
    <scope>NUCLEOTIDE SEQUENCE [LARGE SCALE GENOMIC DNA]</scope>
    <source>
        <strain evidence="3 4">NRRL Y-2026</strain>
    </source>
</reference>